<comment type="caution">
    <text evidence="5">The sequence shown here is derived from an EMBL/GenBank/DDBJ whole genome shotgun (WGS) entry which is preliminary data.</text>
</comment>
<evidence type="ECO:0000256" key="3">
    <source>
        <dbReference type="ARBA" id="ARBA00023242"/>
    </source>
</evidence>
<dbReference type="PANTHER" id="PTHR19411:SF0">
    <property type="entry name" value="PROTEIN BUD31 HOMOLOG"/>
    <property type="match status" value="1"/>
</dbReference>
<dbReference type="EMBL" id="JBJQND010000001">
    <property type="protein sequence ID" value="KAL3891514.1"/>
    <property type="molecule type" value="Genomic_DNA"/>
</dbReference>
<evidence type="ECO:0000256" key="1">
    <source>
        <dbReference type="ARBA" id="ARBA00004123"/>
    </source>
</evidence>
<dbReference type="Pfam" id="PF01125">
    <property type="entry name" value="BUD31"/>
    <property type="match status" value="1"/>
</dbReference>
<evidence type="ECO:0000256" key="4">
    <source>
        <dbReference type="SAM" id="MobiDB-lite"/>
    </source>
</evidence>
<comment type="subcellular location">
    <subcellularLocation>
        <location evidence="1">Nucleus</location>
    </subcellularLocation>
</comment>
<feature type="region of interest" description="Disordered" evidence="4">
    <location>
        <begin position="1"/>
        <end position="35"/>
    </location>
</feature>
<gene>
    <name evidence="5" type="ORF">ACJMK2_003775</name>
</gene>
<evidence type="ECO:0000313" key="5">
    <source>
        <dbReference type="EMBL" id="KAL3891514.1"/>
    </source>
</evidence>
<sequence length="135" mass="15222">MLHLNKVRRYSSEGEESTRSVPEQDDTSKNANVSQCDERKVEILWPVFQIDQHKSRYVCDLLCTNDTISRAFYQHALENNIADKSPIARWEKQCFEDLCCLACIEAHCLCRDPKANVAEDETGGCIICGCTGCSG</sequence>
<organism evidence="5 6">
    <name type="scientific">Sinanodonta woodiana</name>
    <name type="common">Chinese pond mussel</name>
    <name type="synonym">Anodonta woodiana</name>
    <dbReference type="NCBI Taxonomy" id="1069815"/>
    <lineage>
        <taxon>Eukaryota</taxon>
        <taxon>Metazoa</taxon>
        <taxon>Spiralia</taxon>
        <taxon>Lophotrochozoa</taxon>
        <taxon>Mollusca</taxon>
        <taxon>Bivalvia</taxon>
        <taxon>Autobranchia</taxon>
        <taxon>Heteroconchia</taxon>
        <taxon>Palaeoheterodonta</taxon>
        <taxon>Unionida</taxon>
        <taxon>Unionoidea</taxon>
        <taxon>Unionidae</taxon>
        <taxon>Unioninae</taxon>
        <taxon>Sinanodonta</taxon>
    </lineage>
</organism>
<protein>
    <submittedName>
        <fullName evidence="5">Uncharacterized protein</fullName>
    </submittedName>
</protein>
<evidence type="ECO:0000256" key="2">
    <source>
        <dbReference type="ARBA" id="ARBA00005287"/>
    </source>
</evidence>
<dbReference type="Proteomes" id="UP001634394">
    <property type="component" value="Unassembled WGS sequence"/>
</dbReference>
<comment type="similarity">
    <text evidence="2">Belongs to the BUD31 (G10) family.</text>
</comment>
<dbReference type="PRINTS" id="PR00322">
    <property type="entry name" value="G10"/>
</dbReference>
<keyword evidence="6" id="KW-1185">Reference proteome</keyword>
<dbReference type="GO" id="GO:0005634">
    <property type="term" value="C:nucleus"/>
    <property type="evidence" value="ECO:0007669"/>
    <property type="project" value="UniProtKB-SubCell"/>
</dbReference>
<keyword evidence="3" id="KW-0539">Nucleus</keyword>
<dbReference type="InterPro" id="IPR001748">
    <property type="entry name" value="BUD31"/>
</dbReference>
<dbReference type="AlphaFoldDB" id="A0ABD3XZ81"/>
<proteinExistence type="inferred from homology"/>
<accession>A0ABD3XZ81</accession>
<evidence type="ECO:0000313" key="6">
    <source>
        <dbReference type="Proteomes" id="UP001634394"/>
    </source>
</evidence>
<name>A0ABD3XZ81_SINWO</name>
<dbReference type="PANTHER" id="PTHR19411">
    <property type="entry name" value="PROTEIN BUD31-RELATED"/>
    <property type="match status" value="1"/>
</dbReference>
<reference evidence="5 6" key="1">
    <citation type="submission" date="2024-11" db="EMBL/GenBank/DDBJ databases">
        <title>Chromosome-level genome assembly of the freshwater bivalve Anodonta woodiana.</title>
        <authorList>
            <person name="Chen X."/>
        </authorList>
    </citation>
    <scope>NUCLEOTIDE SEQUENCE [LARGE SCALE GENOMIC DNA]</scope>
    <source>
        <strain evidence="5">MN2024</strain>
        <tissue evidence="5">Gills</tissue>
    </source>
</reference>